<dbReference type="PANTHER" id="PTHR31286">
    <property type="entry name" value="GLYCINE-RICH CELL WALL STRUCTURAL PROTEIN 1.8-LIKE"/>
    <property type="match status" value="1"/>
</dbReference>
<dbReference type="InterPro" id="IPR036691">
    <property type="entry name" value="Endo/exonu/phosph_ase_sf"/>
</dbReference>
<feature type="domain" description="DUF4283" evidence="2">
    <location>
        <begin position="40"/>
        <end position="110"/>
    </location>
</feature>
<evidence type="ECO:0000313" key="4">
    <source>
        <dbReference type="EMBL" id="CAB4273402.1"/>
    </source>
</evidence>
<gene>
    <name evidence="4" type="ORF">CURHAP_LOCUS21001</name>
</gene>
<organism evidence="4 5">
    <name type="scientific">Prunus armeniaca</name>
    <name type="common">Apricot</name>
    <name type="synonym">Armeniaca vulgaris</name>
    <dbReference type="NCBI Taxonomy" id="36596"/>
    <lineage>
        <taxon>Eukaryota</taxon>
        <taxon>Viridiplantae</taxon>
        <taxon>Streptophyta</taxon>
        <taxon>Embryophyta</taxon>
        <taxon>Tracheophyta</taxon>
        <taxon>Spermatophyta</taxon>
        <taxon>Magnoliopsida</taxon>
        <taxon>eudicotyledons</taxon>
        <taxon>Gunneridae</taxon>
        <taxon>Pentapetalae</taxon>
        <taxon>rosids</taxon>
        <taxon>fabids</taxon>
        <taxon>Rosales</taxon>
        <taxon>Rosaceae</taxon>
        <taxon>Amygdaloideae</taxon>
        <taxon>Amygdaleae</taxon>
        <taxon>Prunus</taxon>
    </lineage>
</organism>
<dbReference type="InterPro" id="IPR040256">
    <property type="entry name" value="At4g02000-like"/>
</dbReference>
<dbReference type="Pfam" id="PF14392">
    <property type="entry name" value="zf-CCHC_4"/>
    <property type="match status" value="1"/>
</dbReference>
<protein>
    <recommendedName>
        <fullName evidence="6">DUF4283 domain-containing protein</fullName>
    </recommendedName>
</protein>
<dbReference type="SUPFAM" id="SSF56219">
    <property type="entry name" value="DNase I-like"/>
    <property type="match status" value="1"/>
</dbReference>
<evidence type="ECO:0000259" key="2">
    <source>
        <dbReference type="Pfam" id="PF14111"/>
    </source>
</evidence>
<feature type="compositionally biased region" description="Polar residues" evidence="1">
    <location>
        <begin position="327"/>
        <end position="336"/>
    </location>
</feature>
<dbReference type="EMBL" id="CAEKDK010000003">
    <property type="protein sequence ID" value="CAB4273402.1"/>
    <property type="molecule type" value="Genomic_DNA"/>
</dbReference>
<dbReference type="AlphaFoldDB" id="A0A6J5UC20"/>
<dbReference type="Gene3D" id="3.60.10.10">
    <property type="entry name" value="Endonuclease/exonuclease/phosphatase"/>
    <property type="match status" value="1"/>
</dbReference>
<proteinExistence type="predicted"/>
<feature type="region of interest" description="Disordered" evidence="1">
    <location>
        <begin position="267"/>
        <end position="336"/>
    </location>
</feature>
<evidence type="ECO:0008006" key="6">
    <source>
        <dbReference type="Google" id="ProtNLM"/>
    </source>
</evidence>
<dbReference type="PANTHER" id="PTHR31286:SF167">
    <property type="entry name" value="OS09G0268800 PROTEIN"/>
    <property type="match status" value="1"/>
</dbReference>
<reference evidence="4 5" key="1">
    <citation type="submission" date="2020-05" db="EMBL/GenBank/DDBJ databases">
        <authorList>
            <person name="Campoy J."/>
            <person name="Schneeberger K."/>
            <person name="Spophaly S."/>
        </authorList>
    </citation>
    <scope>NUCLEOTIDE SEQUENCE [LARGE SCALE GENOMIC DNA]</scope>
    <source>
        <strain evidence="4">PruArmRojPasFocal</strain>
    </source>
</reference>
<feature type="domain" description="Zinc knuckle CX2CX4HX4C" evidence="3">
    <location>
        <begin position="177"/>
        <end position="224"/>
    </location>
</feature>
<dbReference type="InterPro" id="IPR025558">
    <property type="entry name" value="DUF4283"/>
</dbReference>
<evidence type="ECO:0000313" key="5">
    <source>
        <dbReference type="Proteomes" id="UP000507222"/>
    </source>
</evidence>
<sequence>MALEDFESSFERQLDLTDRERVGVVIGSAAVSDCFVGFPYSLVAKIVSQQEVHRDNFIKTFTSLWKGSDEVSIKEIAHNRFWVRFVCDRYRQRVLDMEPWTFRQSMILLAAVAEEDCIHTMMLTHGTFWLQIHGVPGFYITVAVANVIGSTVGEILRVDNRDGQDCVGHFIRVRVRLDVRLPLMRRTPITFPEVGEKIIEFRYEYLPEYCFAYGCLGHPTQDCVKKHEALRGKLNPKDLAIFTSAFEGLEGVINLWRKSIGSSARRLFSQQHGSSHTERKNGGEWSGGHSWRASHNDSKEAMDTTSPFKLRQRHEAFPSSPGEVNSVVKSTPSALDQRGTSTVVPVAGIPSVLMDPSWIVQASVGPFGGDTNEVIAQTSDPCNFMPIIEKTAHKVTGRGRGRPRRVAEPIESGIQGVSAPYLKRKHLANHLGVDGSEHEVNGALGKRRLCDNMPTIQAEETSLEGSPRSQLQMGKLHTRLGVGGVVCVPRVGWVRVGLQVDLLSSSPGHIDVRVTVNTSETFRVTGFYGHPDQTQRHHSWELLWNLGRVGLGPWLCCGDFNEVMECNEKSGSRLRRDVQMEDFKQAITDCCLFQFEFIGYPFTWSNKRKDTAHVEARLDRGFGNLALLQHWGNFMSHHLVAFSSDHHPILIASDGPQGDNARGPRGRRRFQFEEAWTTKFDCDEVVRQSWQSAVSPLSNIANCASNLSRWCARKGGQVPKKVKDLRLRLASLQS</sequence>
<evidence type="ECO:0000259" key="3">
    <source>
        <dbReference type="Pfam" id="PF14392"/>
    </source>
</evidence>
<name>A0A6J5UC20_PRUAR</name>
<dbReference type="InterPro" id="IPR025836">
    <property type="entry name" value="Zn_knuckle_CX2CX4HX4C"/>
</dbReference>
<accession>A0A6J5UC20</accession>
<dbReference type="Proteomes" id="UP000507222">
    <property type="component" value="Unassembled WGS sequence"/>
</dbReference>
<dbReference type="Pfam" id="PF14111">
    <property type="entry name" value="DUF4283"/>
    <property type="match status" value="1"/>
</dbReference>
<evidence type="ECO:0000256" key="1">
    <source>
        <dbReference type="SAM" id="MobiDB-lite"/>
    </source>
</evidence>